<dbReference type="Proteomes" id="UP000180175">
    <property type="component" value="Chromosome"/>
</dbReference>
<gene>
    <name evidence="2" type="ORF">AWH56_025930</name>
    <name evidence="1" type="ORF">AWH56_03430</name>
</gene>
<evidence type="ECO:0000313" key="3">
    <source>
        <dbReference type="Proteomes" id="UP000180175"/>
    </source>
</evidence>
<accession>A0A1S2MEA3</accession>
<dbReference type="AlphaFoldDB" id="A0A1S2MEA3"/>
<reference evidence="2 3" key="3">
    <citation type="journal article" date="2019" name="Int. J. Syst. Evol. Microbiol.">
        <title>Anaerobacillus isosaccharinicus sp. nov., an alkaliphilic bacterium which degrades isosaccharinic acid.</title>
        <authorList>
            <person name="Bassil N.M."/>
            <person name="Lloyd J.R."/>
        </authorList>
    </citation>
    <scope>NUCLEOTIDE SEQUENCE [LARGE SCALE GENOMIC DNA]</scope>
    <source>
        <strain evidence="2 3">NB2006</strain>
    </source>
</reference>
<dbReference type="OrthoDB" id="1787088at2"/>
<name>A0A1S2MEA3_9BACI</name>
<sequence length="119" mass="14305">MQELYVKIHEYLNMDEEISFEEFDQYYKTVINYFSNDSEDLEEADIWKGLFIIENLMSNAESRAKEAKAAKQKKYKKMAERSSLWAQNFAGRLYKLGYTEEQLNERFESMFQDHENLKA</sequence>
<dbReference type="RefSeq" id="WP_071315812.1">
    <property type="nucleotide sequence ID" value="NZ_CP063356.2"/>
</dbReference>
<organism evidence="1 3">
    <name type="scientific">Anaerobacillus isosaccharinicus</name>
    <dbReference type="NCBI Taxonomy" id="1532552"/>
    <lineage>
        <taxon>Bacteria</taxon>
        <taxon>Bacillati</taxon>
        <taxon>Bacillota</taxon>
        <taxon>Bacilli</taxon>
        <taxon>Bacillales</taxon>
        <taxon>Bacillaceae</taxon>
        <taxon>Anaerobacillus</taxon>
    </lineage>
</organism>
<evidence type="ECO:0000313" key="1">
    <source>
        <dbReference type="EMBL" id="OIJ22999.1"/>
    </source>
</evidence>
<reference evidence="2 3" key="2">
    <citation type="journal article" date="2017" name="Genome Announc.">
        <title>Draft Genome Sequences of Four Alkaliphilic Bacteria Belonging to the Anaerobacillus Genus.</title>
        <authorList>
            <person name="Bassil N.M."/>
            <person name="Lloyd J.R."/>
        </authorList>
    </citation>
    <scope>NUCLEOTIDE SEQUENCE [LARGE SCALE GENOMIC DNA]</scope>
    <source>
        <strain evidence="2 3">NB2006</strain>
    </source>
</reference>
<dbReference type="EMBL" id="CP063356">
    <property type="protein sequence ID" value="QOY36038.1"/>
    <property type="molecule type" value="Genomic_DNA"/>
</dbReference>
<reference evidence="1 3" key="1">
    <citation type="submission" date="2016-10" db="EMBL/GenBank/DDBJ databases">
        <title>Draft genome sequences of four alkaliphilic bacteria belonging to the Anaerobacillus genus.</title>
        <authorList>
            <person name="Bassil N.M."/>
            <person name="Lloyd J.R."/>
        </authorList>
    </citation>
    <scope>NUCLEOTIDE SEQUENCE [LARGE SCALE GENOMIC DNA]</scope>
    <source>
        <strain evidence="1 3">NB2006</strain>
    </source>
</reference>
<reference evidence="2" key="4">
    <citation type="submission" date="2020-10" db="EMBL/GenBank/DDBJ databases">
        <authorList>
            <person name="Bassil N.M."/>
            <person name="Lloyd J.R."/>
        </authorList>
    </citation>
    <scope>NUCLEOTIDE SEQUENCE</scope>
    <source>
        <strain evidence="2">NB2006</strain>
    </source>
</reference>
<evidence type="ECO:0000313" key="2">
    <source>
        <dbReference type="EMBL" id="QOY36038.1"/>
    </source>
</evidence>
<proteinExistence type="predicted"/>
<protein>
    <submittedName>
        <fullName evidence="1">Uncharacterized protein</fullName>
    </submittedName>
</protein>
<dbReference type="EMBL" id="LQXD01000010">
    <property type="protein sequence ID" value="OIJ22999.1"/>
    <property type="molecule type" value="Genomic_DNA"/>
</dbReference>
<keyword evidence="3" id="KW-1185">Reference proteome</keyword>
<dbReference type="KEGG" id="aia:AWH56_025930"/>